<dbReference type="PANTHER" id="PTHR43792">
    <property type="entry name" value="GNAT FAMILY, PUTATIVE (AFU_ORTHOLOGUE AFUA_3G00765)-RELATED-RELATED"/>
    <property type="match status" value="1"/>
</dbReference>
<dbReference type="InterPro" id="IPR000182">
    <property type="entry name" value="GNAT_dom"/>
</dbReference>
<gene>
    <name evidence="2" type="ORF">DMY87_07855</name>
</gene>
<organism evidence="2 3">
    <name type="scientific">Rhizobium wuzhouense</name>
    <dbReference type="NCBI Taxonomy" id="1986026"/>
    <lineage>
        <taxon>Bacteria</taxon>
        <taxon>Pseudomonadati</taxon>
        <taxon>Pseudomonadota</taxon>
        <taxon>Alphaproteobacteria</taxon>
        <taxon>Hyphomicrobiales</taxon>
        <taxon>Rhizobiaceae</taxon>
        <taxon>Rhizobium/Agrobacterium group</taxon>
        <taxon>Rhizobium</taxon>
    </lineage>
</organism>
<comment type="caution">
    <text evidence="2">The sequence shown here is derived from an EMBL/GenBank/DDBJ whole genome shotgun (WGS) entry which is preliminary data.</text>
</comment>
<dbReference type="Pfam" id="PF13302">
    <property type="entry name" value="Acetyltransf_3"/>
    <property type="match status" value="1"/>
</dbReference>
<name>A0ABX5NXW0_9HYPH</name>
<evidence type="ECO:0000259" key="1">
    <source>
        <dbReference type="PROSITE" id="PS51186"/>
    </source>
</evidence>
<dbReference type="InterPro" id="IPR016181">
    <property type="entry name" value="Acyl_CoA_acyltransferase"/>
</dbReference>
<protein>
    <submittedName>
        <fullName evidence="2">GNAT family N-acetyltransferase</fullName>
    </submittedName>
</protein>
<dbReference type="Gene3D" id="3.40.630.30">
    <property type="match status" value="1"/>
</dbReference>
<keyword evidence="3" id="KW-1185">Reference proteome</keyword>
<sequence>MTIILQTERLTLRNWRNEDRDLFREINRDEKVMEFFPMRRSHAECDELMNRLKAMIDDTGYGFFAVADRQTDEAMGFCGISRVGLPGVLPEGAVEIGWRLATRFWGQGYVTEAARALLDLGFKKRGLDEIYAFAVEGNHRSIAVMERLGMERVAGRDFNHPSVPDTHPHLKNHVLYCLKAN</sequence>
<dbReference type="InterPro" id="IPR051531">
    <property type="entry name" value="N-acetyltransferase"/>
</dbReference>
<dbReference type="RefSeq" id="WP_110790738.1">
    <property type="nucleotide sequence ID" value="NZ_QJRY01000002.1"/>
</dbReference>
<accession>A0ABX5NXW0</accession>
<feature type="domain" description="N-acetyltransferase" evidence="1">
    <location>
        <begin position="10"/>
        <end position="181"/>
    </location>
</feature>
<evidence type="ECO:0000313" key="2">
    <source>
        <dbReference type="EMBL" id="PYB75352.1"/>
    </source>
</evidence>
<dbReference type="SUPFAM" id="SSF55729">
    <property type="entry name" value="Acyl-CoA N-acyltransferases (Nat)"/>
    <property type="match status" value="1"/>
</dbReference>
<proteinExistence type="predicted"/>
<dbReference type="PANTHER" id="PTHR43792:SF1">
    <property type="entry name" value="N-ACETYLTRANSFERASE DOMAIN-CONTAINING PROTEIN"/>
    <property type="match status" value="1"/>
</dbReference>
<reference evidence="2 3" key="1">
    <citation type="submission" date="2018-06" db="EMBL/GenBank/DDBJ databases">
        <title>Rhizobium wuzhouense sp. nov., isolated from roots of Oryza officinalis.</title>
        <authorList>
            <person name="Yuan T."/>
        </authorList>
    </citation>
    <scope>NUCLEOTIDE SEQUENCE [LARGE SCALE GENOMIC DNA]</scope>
    <source>
        <strain evidence="2 3">W44</strain>
    </source>
</reference>
<dbReference type="Proteomes" id="UP000247536">
    <property type="component" value="Unassembled WGS sequence"/>
</dbReference>
<evidence type="ECO:0000313" key="3">
    <source>
        <dbReference type="Proteomes" id="UP000247536"/>
    </source>
</evidence>
<dbReference type="PROSITE" id="PS51186">
    <property type="entry name" value="GNAT"/>
    <property type="match status" value="1"/>
</dbReference>
<dbReference type="EMBL" id="QJRY01000002">
    <property type="protein sequence ID" value="PYB75352.1"/>
    <property type="molecule type" value="Genomic_DNA"/>
</dbReference>